<dbReference type="EMBL" id="CAJNOL010000028">
    <property type="protein sequence ID" value="CAF0762916.1"/>
    <property type="molecule type" value="Genomic_DNA"/>
</dbReference>
<gene>
    <name evidence="2" type="ORF">JXQ802_LOCUS2293</name>
</gene>
<dbReference type="AlphaFoldDB" id="A0A813Q6K0"/>
<reference evidence="2" key="1">
    <citation type="submission" date="2021-02" db="EMBL/GenBank/DDBJ databases">
        <authorList>
            <person name="Nowell W R."/>
        </authorList>
    </citation>
    <scope>NUCLEOTIDE SEQUENCE</scope>
</reference>
<evidence type="ECO:0000313" key="2">
    <source>
        <dbReference type="EMBL" id="CAF0762916.1"/>
    </source>
</evidence>
<organism evidence="2 3">
    <name type="scientific">Rotaria sordida</name>
    <dbReference type="NCBI Taxonomy" id="392033"/>
    <lineage>
        <taxon>Eukaryota</taxon>
        <taxon>Metazoa</taxon>
        <taxon>Spiralia</taxon>
        <taxon>Gnathifera</taxon>
        <taxon>Rotifera</taxon>
        <taxon>Eurotatoria</taxon>
        <taxon>Bdelloidea</taxon>
        <taxon>Philodinida</taxon>
        <taxon>Philodinidae</taxon>
        <taxon>Rotaria</taxon>
    </lineage>
</organism>
<feature type="signal peptide" evidence="1">
    <location>
        <begin position="1"/>
        <end position="21"/>
    </location>
</feature>
<feature type="chain" id="PRO_5033053747" description="Exocyst complex component Sec8" evidence="1">
    <location>
        <begin position="22"/>
        <end position="374"/>
    </location>
</feature>
<protein>
    <recommendedName>
        <fullName evidence="4">Exocyst complex component Sec8</fullName>
    </recommendedName>
</protein>
<dbReference type="PANTHER" id="PTHR33488">
    <property type="entry name" value="ZGC:162509"/>
    <property type="match status" value="1"/>
</dbReference>
<evidence type="ECO:0008006" key="4">
    <source>
        <dbReference type="Google" id="ProtNLM"/>
    </source>
</evidence>
<dbReference type="Proteomes" id="UP000663870">
    <property type="component" value="Unassembled WGS sequence"/>
</dbReference>
<proteinExistence type="predicted"/>
<name>A0A813Q6K0_9BILA</name>
<comment type="caution">
    <text evidence="2">The sequence shown here is derived from an EMBL/GenBank/DDBJ whole genome shotgun (WGS) entry which is preliminary data.</text>
</comment>
<evidence type="ECO:0000313" key="3">
    <source>
        <dbReference type="Proteomes" id="UP000663870"/>
    </source>
</evidence>
<keyword evidence="3" id="KW-1185">Reference proteome</keyword>
<accession>A0A813Q6K0</accession>
<evidence type="ECO:0000256" key="1">
    <source>
        <dbReference type="SAM" id="SignalP"/>
    </source>
</evidence>
<dbReference type="PANTHER" id="PTHR33488:SF2">
    <property type="entry name" value="EARLY ENDOSOME ANTIGEN 1-LIKE"/>
    <property type="match status" value="1"/>
</dbReference>
<sequence>MWSFFISIIWLIVNYERFIVASSMIKEFSIDSMINYEKALVSRNTGEYKVDTGHLIDEWQDWILANIISVNYLNSLMVLASRQDFNFSIPTGYSVKYVQNIGSFRQTTAQLATDMRSSLSSAREDLNRVHTGMERVPDHLKNMVLLIKHAPFDLLLMLFPDSFNNIEKLVNDSLIVLRKPEKNFEKVLNLLTEIDYLLNNTSNDIMIYLQVFDVKTQWTHLTELVTELAKQAERTRESFLLQFNWILKEFIRPDLTFAETHRDFIILLLLPKIVEIDQTSDILGIITKTYTDISFQFTDEQIGGYTHLLLLSKEEDRQRYLKQFQYDLVPQVVQSARLALNRHNEFLQRDRNRREIYEKFLTETSYNDLISLIG</sequence>
<keyword evidence="1" id="KW-0732">Signal</keyword>